<evidence type="ECO:0000256" key="1">
    <source>
        <dbReference type="SAM" id="Phobius"/>
    </source>
</evidence>
<dbReference type="Pfam" id="PF11917">
    <property type="entry name" value="DUF3435"/>
    <property type="match status" value="1"/>
</dbReference>
<gene>
    <name evidence="2" type="ORF">K469DRAFT_579522</name>
</gene>
<protein>
    <submittedName>
        <fullName evidence="2">Uncharacterized protein</fullName>
    </submittedName>
</protein>
<keyword evidence="1" id="KW-1133">Transmembrane helix</keyword>
<dbReference type="Proteomes" id="UP000800200">
    <property type="component" value="Unassembled WGS sequence"/>
</dbReference>
<keyword evidence="1" id="KW-0812">Transmembrane</keyword>
<organism evidence="2 3">
    <name type="scientific">Zopfia rhizophila CBS 207.26</name>
    <dbReference type="NCBI Taxonomy" id="1314779"/>
    <lineage>
        <taxon>Eukaryota</taxon>
        <taxon>Fungi</taxon>
        <taxon>Dikarya</taxon>
        <taxon>Ascomycota</taxon>
        <taxon>Pezizomycotina</taxon>
        <taxon>Dothideomycetes</taxon>
        <taxon>Dothideomycetes incertae sedis</taxon>
        <taxon>Zopfiaceae</taxon>
        <taxon>Zopfia</taxon>
    </lineage>
</organism>
<feature type="transmembrane region" description="Helical" evidence="1">
    <location>
        <begin position="12"/>
        <end position="33"/>
    </location>
</feature>
<name>A0A6A6DXD1_9PEZI</name>
<dbReference type="EMBL" id="ML994638">
    <property type="protein sequence ID" value="KAF2184254.1"/>
    <property type="molecule type" value="Genomic_DNA"/>
</dbReference>
<keyword evidence="1" id="KW-0472">Membrane</keyword>
<dbReference type="AlphaFoldDB" id="A0A6A6DXD1"/>
<reference evidence="2" key="1">
    <citation type="journal article" date="2020" name="Stud. Mycol.">
        <title>101 Dothideomycetes genomes: a test case for predicting lifestyles and emergence of pathogens.</title>
        <authorList>
            <person name="Haridas S."/>
            <person name="Albert R."/>
            <person name="Binder M."/>
            <person name="Bloem J."/>
            <person name="Labutti K."/>
            <person name="Salamov A."/>
            <person name="Andreopoulos B."/>
            <person name="Baker S."/>
            <person name="Barry K."/>
            <person name="Bills G."/>
            <person name="Bluhm B."/>
            <person name="Cannon C."/>
            <person name="Castanera R."/>
            <person name="Culley D."/>
            <person name="Daum C."/>
            <person name="Ezra D."/>
            <person name="Gonzalez J."/>
            <person name="Henrissat B."/>
            <person name="Kuo A."/>
            <person name="Liang C."/>
            <person name="Lipzen A."/>
            <person name="Lutzoni F."/>
            <person name="Magnuson J."/>
            <person name="Mondo S."/>
            <person name="Nolan M."/>
            <person name="Ohm R."/>
            <person name="Pangilinan J."/>
            <person name="Park H.-J."/>
            <person name="Ramirez L."/>
            <person name="Alfaro M."/>
            <person name="Sun H."/>
            <person name="Tritt A."/>
            <person name="Yoshinaga Y."/>
            <person name="Zwiers L.-H."/>
            <person name="Turgeon B."/>
            <person name="Goodwin S."/>
            <person name="Spatafora J."/>
            <person name="Crous P."/>
            <person name="Grigoriev I."/>
        </authorList>
    </citation>
    <scope>NUCLEOTIDE SEQUENCE</scope>
    <source>
        <strain evidence="2">CBS 207.26</strain>
    </source>
</reference>
<sequence length="57" mass="6572">NTFPISKILYNSLFILSLYIFYLGLMFADKVFLIPKLTLENIYNLNIQNGCNSLPVL</sequence>
<feature type="non-terminal residue" evidence="2">
    <location>
        <position position="1"/>
    </location>
</feature>
<accession>A0A6A6DXD1</accession>
<keyword evidence="3" id="KW-1185">Reference proteome</keyword>
<evidence type="ECO:0000313" key="3">
    <source>
        <dbReference type="Proteomes" id="UP000800200"/>
    </source>
</evidence>
<dbReference type="OrthoDB" id="3544487at2759"/>
<evidence type="ECO:0000313" key="2">
    <source>
        <dbReference type="EMBL" id="KAF2184254.1"/>
    </source>
</evidence>
<proteinExistence type="predicted"/>
<dbReference type="InterPro" id="IPR021842">
    <property type="entry name" value="DUF3435"/>
</dbReference>